<keyword evidence="5" id="KW-0479">Metal-binding</keyword>
<evidence type="ECO:0000256" key="4">
    <source>
        <dbReference type="ARBA" id="ARBA00022695"/>
    </source>
</evidence>
<keyword evidence="4" id="KW-0548">Nucleotidyltransferase</keyword>
<evidence type="ECO:0000256" key="10">
    <source>
        <dbReference type="SAM" id="MobiDB-lite"/>
    </source>
</evidence>
<dbReference type="GO" id="GO:0005739">
    <property type="term" value="C:mitochondrion"/>
    <property type="evidence" value="ECO:0007669"/>
    <property type="project" value="TreeGrafter"/>
</dbReference>
<evidence type="ECO:0000256" key="5">
    <source>
        <dbReference type="ARBA" id="ARBA00022723"/>
    </source>
</evidence>
<organism evidence="11 12">
    <name type="scientific">Diplogelasinospora grovesii</name>
    <dbReference type="NCBI Taxonomy" id="303347"/>
    <lineage>
        <taxon>Eukaryota</taxon>
        <taxon>Fungi</taxon>
        <taxon>Dikarya</taxon>
        <taxon>Ascomycota</taxon>
        <taxon>Pezizomycotina</taxon>
        <taxon>Sordariomycetes</taxon>
        <taxon>Sordariomycetidae</taxon>
        <taxon>Sordariales</taxon>
        <taxon>Diplogelasinosporaceae</taxon>
        <taxon>Diplogelasinospora</taxon>
    </lineage>
</organism>
<feature type="region of interest" description="Disordered" evidence="10">
    <location>
        <begin position="306"/>
        <end position="330"/>
    </location>
</feature>
<keyword evidence="7" id="KW-0067">ATP-binding</keyword>
<keyword evidence="3" id="KW-0808">Transferase</keyword>
<evidence type="ECO:0000313" key="11">
    <source>
        <dbReference type="EMBL" id="KAK3946313.1"/>
    </source>
</evidence>
<evidence type="ECO:0000256" key="9">
    <source>
        <dbReference type="ARBA" id="ARBA00031547"/>
    </source>
</evidence>
<evidence type="ECO:0000313" key="12">
    <source>
        <dbReference type="Proteomes" id="UP001303473"/>
    </source>
</evidence>
<dbReference type="HAMAP" id="MF_00692">
    <property type="entry name" value="SelO"/>
    <property type="match status" value="1"/>
</dbReference>
<dbReference type="AlphaFoldDB" id="A0AAN6NLM6"/>
<gene>
    <name evidence="11" type="ORF">QBC46DRAFT_369465</name>
</gene>
<feature type="region of interest" description="Disordered" evidence="10">
    <location>
        <begin position="582"/>
        <end position="603"/>
    </location>
</feature>
<dbReference type="EMBL" id="MU853752">
    <property type="protein sequence ID" value="KAK3946313.1"/>
    <property type="molecule type" value="Genomic_DNA"/>
</dbReference>
<dbReference type="GO" id="GO:0046872">
    <property type="term" value="F:metal ion binding"/>
    <property type="evidence" value="ECO:0007669"/>
    <property type="project" value="UniProtKB-KW"/>
</dbReference>
<evidence type="ECO:0000256" key="6">
    <source>
        <dbReference type="ARBA" id="ARBA00022741"/>
    </source>
</evidence>
<dbReference type="Pfam" id="PF02696">
    <property type="entry name" value="SelO"/>
    <property type="match status" value="1"/>
</dbReference>
<keyword evidence="8" id="KW-0460">Magnesium</keyword>
<evidence type="ECO:0000256" key="2">
    <source>
        <dbReference type="ARBA" id="ARBA00009747"/>
    </source>
</evidence>
<proteinExistence type="inferred from homology"/>
<comment type="cofactor">
    <cofactor evidence="1">
        <name>Mg(2+)</name>
        <dbReference type="ChEBI" id="CHEBI:18420"/>
    </cofactor>
</comment>
<dbReference type="GO" id="GO:0005524">
    <property type="term" value="F:ATP binding"/>
    <property type="evidence" value="ECO:0007669"/>
    <property type="project" value="UniProtKB-KW"/>
</dbReference>
<dbReference type="Proteomes" id="UP001303473">
    <property type="component" value="Unassembled WGS sequence"/>
</dbReference>
<keyword evidence="12" id="KW-1185">Reference proteome</keyword>
<evidence type="ECO:0000256" key="8">
    <source>
        <dbReference type="ARBA" id="ARBA00022842"/>
    </source>
</evidence>
<dbReference type="PANTHER" id="PTHR32057">
    <property type="entry name" value="PROTEIN ADENYLYLTRANSFERASE SELO, MITOCHONDRIAL"/>
    <property type="match status" value="1"/>
</dbReference>
<dbReference type="GO" id="GO:0070733">
    <property type="term" value="F:AMPylase activity"/>
    <property type="evidence" value="ECO:0007669"/>
    <property type="project" value="TreeGrafter"/>
</dbReference>
<protein>
    <recommendedName>
        <fullName evidence="9">Selenoprotein O</fullName>
    </recommendedName>
</protein>
<accession>A0AAN6NLM6</accession>
<comment type="caution">
    <text evidence="11">The sequence shown here is derived from an EMBL/GenBank/DDBJ whole genome shotgun (WGS) entry which is preliminary data.</text>
</comment>
<sequence length="693" mass="77896">MLFRQPAYRCLALAQRLNFQQSQILGQFSPFSTTSTIMAANGNNSFEGVTLKDLPKSWHFTSSLPPDPMFPTPADSHKTPRDRIGPRQVRGAVFTWVRPELQKDPELLAVSPRAMRDLGLALSEAETDEFKQTVVGNKLQGWDSENLKGPGYPWAQCYGGFQFGDWAGQLGDGRAISLFEATNPKTHVRYEVQLKGAGLTPYSRFADGKAVLRSSIREFIVSEALNALGIPSTRALAISLLPHSRVRRETTEPGAIVVRFAQSWLRFGNFDILRARGERALIRQLATYVAESVFGGWENLPARLDDPEDPAAAVTSPARGVPKDECQGPEGAEENRFARLYREIVRRNAVTVAKWQAYGFMNGVLNTDNTSIFGLSIDFGPFAFMDNFDPSYTPNHDDHFLRYSYRNQPSIIWWNLVRLGEALGELIGAGAEVDTENFVQNGLKDDKEAEPLIARAEKLITQAGDEYKAVFLGEYKQLMAARLGLKQHKESDFEDLFSSLLDTMEALELDFNLFFRKLSSLKVSDIATEDQRKEKAAIFFYKDQAASNAADAQGEDDRQRVAEWLGRWRQRIVEDWGTLENWGQSTDGVDGDAHGSSPVSDAAEEERMAAMKAVNPKFTPRGWILDEIIRRVEKEGERDVLKRAIHLATHPFEESWAGREFEGQQYEGDNEEETRWTSDVPRPKRALQCSCSS</sequence>
<dbReference type="PANTHER" id="PTHR32057:SF14">
    <property type="entry name" value="PROTEIN ADENYLYLTRANSFERASE SELO, MITOCHONDRIAL"/>
    <property type="match status" value="1"/>
</dbReference>
<evidence type="ECO:0000256" key="3">
    <source>
        <dbReference type="ARBA" id="ARBA00022679"/>
    </source>
</evidence>
<evidence type="ECO:0000256" key="1">
    <source>
        <dbReference type="ARBA" id="ARBA00001946"/>
    </source>
</evidence>
<name>A0AAN6NLM6_9PEZI</name>
<keyword evidence="6" id="KW-0547">Nucleotide-binding</keyword>
<evidence type="ECO:0000256" key="7">
    <source>
        <dbReference type="ARBA" id="ARBA00022840"/>
    </source>
</evidence>
<dbReference type="InterPro" id="IPR003846">
    <property type="entry name" value="SelO"/>
</dbReference>
<reference evidence="12" key="1">
    <citation type="journal article" date="2023" name="Mol. Phylogenet. Evol.">
        <title>Genome-scale phylogeny and comparative genomics of the fungal order Sordariales.</title>
        <authorList>
            <person name="Hensen N."/>
            <person name="Bonometti L."/>
            <person name="Westerberg I."/>
            <person name="Brannstrom I.O."/>
            <person name="Guillou S."/>
            <person name="Cros-Aarteil S."/>
            <person name="Calhoun S."/>
            <person name="Haridas S."/>
            <person name="Kuo A."/>
            <person name="Mondo S."/>
            <person name="Pangilinan J."/>
            <person name="Riley R."/>
            <person name="LaButti K."/>
            <person name="Andreopoulos B."/>
            <person name="Lipzen A."/>
            <person name="Chen C."/>
            <person name="Yan M."/>
            <person name="Daum C."/>
            <person name="Ng V."/>
            <person name="Clum A."/>
            <person name="Steindorff A."/>
            <person name="Ohm R.A."/>
            <person name="Martin F."/>
            <person name="Silar P."/>
            <person name="Natvig D.O."/>
            <person name="Lalanne C."/>
            <person name="Gautier V."/>
            <person name="Ament-Velasquez S.L."/>
            <person name="Kruys A."/>
            <person name="Hutchinson M.I."/>
            <person name="Powell A.J."/>
            <person name="Barry K."/>
            <person name="Miller A.N."/>
            <person name="Grigoriev I.V."/>
            <person name="Debuchy R."/>
            <person name="Gladieux P."/>
            <person name="Hiltunen Thoren M."/>
            <person name="Johannesson H."/>
        </authorList>
    </citation>
    <scope>NUCLEOTIDE SEQUENCE [LARGE SCALE GENOMIC DNA]</scope>
    <source>
        <strain evidence="12">CBS 340.73</strain>
    </source>
</reference>
<feature type="region of interest" description="Disordered" evidence="10">
    <location>
        <begin position="656"/>
        <end position="693"/>
    </location>
</feature>
<comment type="similarity">
    <text evidence="2">Belongs to the SELO family.</text>
</comment>